<dbReference type="Gene3D" id="3.30.9.10">
    <property type="entry name" value="D-Amino Acid Oxidase, subunit A, domain 2"/>
    <property type="match status" value="1"/>
</dbReference>
<dbReference type="NCBIfam" id="NF003606">
    <property type="entry name" value="PRK05257.2-1"/>
    <property type="match status" value="1"/>
</dbReference>
<gene>
    <name evidence="9" type="primary">mqo</name>
    <name evidence="11" type="ORF">B0187_00505</name>
</gene>
<accession>A0A1T0AVT4</accession>
<dbReference type="NCBIfam" id="NF003605">
    <property type="entry name" value="PRK05257.1-4"/>
    <property type="match status" value="1"/>
</dbReference>
<keyword evidence="12" id="KW-1185">Reference proteome</keyword>
<dbReference type="NCBIfam" id="TIGR01320">
    <property type="entry name" value="mal_quin_oxido"/>
    <property type="match status" value="1"/>
</dbReference>
<dbReference type="STRING" id="734.B0187_00505"/>
<dbReference type="SUPFAM" id="SSF51905">
    <property type="entry name" value="FAD/NAD(P)-binding domain"/>
    <property type="match status" value="1"/>
</dbReference>
<dbReference type="Proteomes" id="UP000190867">
    <property type="component" value="Unassembled WGS sequence"/>
</dbReference>
<dbReference type="NCBIfam" id="NF003608">
    <property type="entry name" value="PRK05257.2-4"/>
    <property type="match status" value="1"/>
</dbReference>
<name>A0A1T0AVT4_9PAST</name>
<comment type="cofactor">
    <cofactor evidence="2 9">
        <name>FAD</name>
        <dbReference type="ChEBI" id="CHEBI:57692"/>
    </cofactor>
</comment>
<dbReference type="GO" id="GO:0006099">
    <property type="term" value="P:tricarboxylic acid cycle"/>
    <property type="evidence" value="ECO:0007669"/>
    <property type="project" value="UniProtKB-UniRule"/>
</dbReference>
<evidence type="ECO:0000256" key="6">
    <source>
        <dbReference type="ARBA" id="ARBA00022630"/>
    </source>
</evidence>
<dbReference type="PANTHER" id="PTHR43104:SF2">
    <property type="entry name" value="L-2-HYDROXYGLUTARATE DEHYDROGENASE, MITOCHONDRIAL"/>
    <property type="match status" value="1"/>
</dbReference>
<keyword evidence="6 9" id="KW-0285">Flavoprotein</keyword>
<evidence type="ECO:0000259" key="10">
    <source>
        <dbReference type="PROSITE" id="PS01179"/>
    </source>
</evidence>
<keyword evidence="7 9" id="KW-0274">FAD</keyword>
<keyword evidence="5 9" id="KW-0816">Tricarboxylic acid cycle</keyword>
<dbReference type="Pfam" id="PF06039">
    <property type="entry name" value="Mqo"/>
    <property type="match status" value="1"/>
</dbReference>
<comment type="pathway">
    <text evidence="3 9">Carbohydrate metabolism; tricarboxylic acid cycle; oxaloacetate from (S)-malate (quinone route): step 1/1.</text>
</comment>
<dbReference type="OrthoDB" id="9763983at2"/>
<dbReference type="GO" id="GO:0008924">
    <property type="term" value="F:L-malate dehydrogenase (quinone) activity"/>
    <property type="evidence" value="ECO:0007669"/>
    <property type="project" value="UniProtKB-UniRule"/>
</dbReference>
<evidence type="ECO:0000256" key="7">
    <source>
        <dbReference type="ARBA" id="ARBA00022827"/>
    </source>
</evidence>
<dbReference type="UniPathway" id="UPA00223">
    <property type="reaction ID" value="UER01008"/>
</dbReference>
<evidence type="ECO:0000256" key="3">
    <source>
        <dbReference type="ARBA" id="ARBA00005012"/>
    </source>
</evidence>
<dbReference type="RefSeq" id="WP_078235737.1">
    <property type="nucleotide sequence ID" value="NZ_MUYA01000001.1"/>
</dbReference>
<dbReference type="EC" id="1.1.5.4" evidence="9"/>
<dbReference type="AlphaFoldDB" id="A0A1T0AVT4"/>
<evidence type="ECO:0000313" key="11">
    <source>
        <dbReference type="EMBL" id="OOS00813.1"/>
    </source>
</evidence>
<evidence type="ECO:0000256" key="2">
    <source>
        <dbReference type="ARBA" id="ARBA00001974"/>
    </source>
</evidence>
<evidence type="ECO:0000256" key="8">
    <source>
        <dbReference type="ARBA" id="ARBA00023002"/>
    </source>
</evidence>
<evidence type="ECO:0000256" key="4">
    <source>
        <dbReference type="ARBA" id="ARBA00006389"/>
    </source>
</evidence>
<dbReference type="NCBIfam" id="NF003603">
    <property type="entry name" value="PRK05257.1-1"/>
    <property type="match status" value="1"/>
</dbReference>
<sequence length="490" mass="53931">MSIRSQSDITLIGAGIMSGTLGALLKELDGGKSIRVFEKLAAVGLESSNEWNNAGTGHAALCELNYTEQQADGSVAIERAIGVNEKFQTSLQFWSYLVEQGRIAEPQQFIRPIPHISFVQGEADIQFLKKRFEALSNCHLFDGMVFSQDHDQLHQWIPLMMEDRQPDEQLAATYLADGTDVNFGALTRKLFTYLADNGAEISTNHSVTAFQKTAEGWELTVTDLATNQTIKHHTKFVFIGCGGASLHLLQKTDIPESKHIGGFPVSGLFMVCKNPDVIAKHHAKVYGKAKLGAPPMSVPHLDTRVINGEKTLLFGPFAGFTSKFLKEGSVFDLLTSIKPNNFTTVSLAGIKNLPLAHYLVKQVMLTKEERMAELREFFPNAKDEDWELLIAGQRVQIVKDTPQEKGLLCFGTEVISSQDGSIAALLGASPGASVSVDVMLNVVQKCFLNQRPEWAAKLAEIIPSFGKALRNEPALFAQIKQQTQRSLMLK</sequence>
<dbReference type="EMBL" id="MUYA01000001">
    <property type="protein sequence ID" value="OOS00813.1"/>
    <property type="molecule type" value="Genomic_DNA"/>
</dbReference>
<organism evidence="11 12">
    <name type="scientific">Haemophilus paracuniculus</name>
    <dbReference type="NCBI Taxonomy" id="734"/>
    <lineage>
        <taxon>Bacteria</taxon>
        <taxon>Pseudomonadati</taxon>
        <taxon>Pseudomonadota</taxon>
        <taxon>Gammaproteobacteria</taxon>
        <taxon>Pasteurellales</taxon>
        <taxon>Pasteurellaceae</taxon>
        <taxon>Haemophilus</taxon>
    </lineage>
</organism>
<reference evidence="11 12" key="1">
    <citation type="submission" date="2017-02" db="EMBL/GenBank/DDBJ databases">
        <title>Draft genome sequence of Haemophilus paracuniculus CCUG 43573 type strain.</title>
        <authorList>
            <person name="Engstrom-Jakobsson H."/>
            <person name="Salva-Serra F."/>
            <person name="Thorell K."/>
            <person name="Gonzales-Siles L."/>
            <person name="Karlsson R."/>
            <person name="Boulund F."/>
            <person name="Engstrand L."/>
            <person name="Kristiansson E."/>
            <person name="Moore E."/>
        </authorList>
    </citation>
    <scope>NUCLEOTIDE SEQUENCE [LARGE SCALE GENOMIC DNA]</scope>
    <source>
        <strain evidence="11 12">CCUG 43573</strain>
    </source>
</reference>
<evidence type="ECO:0000256" key="9">
    <source>
        <dbReference type="HAMAP-Rule" id="MF_00212"/>
    </source>
</evidence>
<feature type="domain" description="PID" evidence="10">
    <location>
        <begin position="112"/>
        <end position="141"/>
    </location>
</feature>
<dbReference type="InterPro" id="IPR036188">
    <property type="entry name" value="FAD/NAD-bd_sf"/>
</dbReference>
<comment type="catalytic activity">
    <reaction evidence="1 9">
        <text>(S)-malate + a quinone = a quinol + oxaloacetate</text>
        <dbReference type="Rhea" id="RHEA:46012"/>
        <dbReference type="ChEBI" id="CHEBI:15589"/>
        <dbReference type="ChEBI" id="CHEBI:16452"/>
        <dbReference type="ChEBI" id="CHEBI:24646"/>
        <dbReference type="ChEBI" id="CHEBI:132124"/>
        <dbReference type="EC" id="1.1.5.4"/>
    </reaction>
</comment>
<comment type="similarity">
    <text evidence="4 9">Belongs to the MQO family.</text>
</comment>
<evidence type="ECO:0000256" key="1">
    <source>
        <dbReference type="ARBA" id="ARBA00001139"/>
    </source>
</evidence>
<dbReference type="NCBIfam" id="NF003604">
    <property type="entry name" value="PRK05257.1-3"/>
    <property type="match status" value="1"/>
</dbReference>
<dbReference type="InterPro" id="IPR006020">
    <property type="entry name" value="PTB/PI_dom"/>
</dbReference>
<dbReference type="Gene3D" id="3.50.50.60">
    <property type="entry name" value="FAD/NAD(P)-binding domain"/>
    <property type="match status" value="1"/>
</dbReference>
<dbReference type="GO" id="GO:0047545">
    <property type="term" value="F:(S)-2-hydroxyglutarate dehydrogenase activity"/>
    <property type="evidence" value="ECO:0007669"/>
    <property type="project" value="TreeGrafter"/>
</dbReference>
<proteinExistence type="inferred from homology"/>
<comment type="caution">
    <text evidence="11">The sequence shown here is derived from an EMBL/GenBank/DDBJ whole genome shotgun (WGS) entry which is preliminary data.</text>
</comment>
<dbReference type="NCBIfam" id="NF009875">
    <property type="entry name" value="PRK13339.1"/>
    <property type="match status" value="1"/>
</dbReference>
<evidence type="ECO:0000256" key="5">
    <source>
        <dbReference type="ARBA" id="ARBA00022532"/>
    </source>
</evidence>
<keyword evidence="8 9" id="KW-0560">Oxidoreductase</keyword>
<dbReference type="NCBIfam" id="NF003611">
    <property type="entry name" value="PRK05257.3-2"/>
    <property type="match status" value="1"/>
</dbReference>
<protein>
    <recommendedName>
        <fullName evidence="9">Probable malate:quinone oxidoreductase</fullName>
        <ecNumber evidence="9">1.1.5.4</ecNumber>
    </recommendedName>
    <alternativeName>
        <fullName evidence="9">MQO</fullName>
    </alternativeName>
    <alternativeName>
        <fullName evidence="9">Malate dehydrogenase [quinone]</fullName>
    </alternativeName>
</protein>
<dbReference type="PANTHER" id="PTHR43104">
    <property type="entry name" value="L-2-HYDROXYGLUTARATE DEHYDROGENASE, MITOCHONDRIAL"/>
    <property type="match status" value="1"/>
</dbReference>
<dbReference type="PROSITE" id="PS01179">
    <property type="entry name" value="PID"/>
    <property type="match status" value="1"/>
</dbReference>
<dbReference type="InterPro" id="IPR006231">
    <property type="entry name" value="MQO"/>
</dbReference>
<evidence type="ECO:0000313" key="12">
    <source>
        <dbReference type="Proteomes" id="UP000190867"/>
    </source>
</evidence>
<dbReference type="HAMAP" id="MF_00212">
    <property type="entry name" value="MQO"/>
    <property type="match status" value="1"/>
</dbReference>